<dbReference type="Proteomes" id="UP001177023">
    <property type="component" value="Unassembled WGS sequence"/>
</dbReference>
<comment type="caution">
    <text evidence="5">The sequence shown here is derived from an EMBL/GenBank/DDBJ whole genome shotgun (WGS) entry which is preliminary data.</text>
</comment>
<dbReference type="AlphaFoldDB" id="A0AA36CLU2"/>
<accession>A0AA36CLU2</accession>
<dbReference type="GO" id="GO:0006383">
    <property type="term" value="P:transcription by RNA polymerase III"/>
    <property type="evidence" value="ECO:0007669"/>
    <property type="project" value="InterPro"/>
</dbReference>
<organism evidence="5 6">
    <name type="scientific">Mesorhabditis spiculigera</name>
    <dbReference type="NCBI Taxonomy" id="96644"/>
    <lineage>
        <taxon>Eukaryota</taxon>
        <taxon>Metazoa</taxon>
        <taxon>Ecdysozoa</taxon>
        <taxon>Nematoda</taxon>
        <taxon>Chromadorea</taxon>
        <taxon>Rhabditida</taxon>
        <taxon>Rhabditina</taxon>
        <taxon>Rhabditomorpha</taxon>
        <taxon>Rhabditoidea</taxon>
        <taxon>Rhabditidae</taxon>
        <taxon>Mesorhabditinae</taxon>
        <taxon>Mesorhabditis</taxon>
    </lineage>
</organism>
<feature type="compositionally biased region" description="Acidic residues" evidence="4">
    <location>
        <begin position="221"/>
        <end position="231"/>
    </location>
</feature>
<feature type="compositionally biased region" description="Acidic residues" evidence="4">
    <location>
        <begin position="166"/>
        <end position="206"/>
    </location>
</feature>
<feature type="non-terminal residue" evidence="5">
    <location>
        <position position="231"/>
    </location>
</feature>
<dbReference type="Pfam" id="PF11705">
    <property type="entry name" value="RNA_pol_3_Rpc31"/>
    <property type="match status" value="1"/>
</dbReference>
<sequence length="231" mass="25947">MSGGRGRGGGSTSMVSKVASALGIARYDMRNYCQPARTEPPPLFPPLSHSVPALPESDRRDYIVASKRVIIDRFRQSPFYLEEAVDDVDIKRYTDTYRQHGRPKLEPVWSRLPEELCWQKKGAERSTAKRRKVSYLTLTANHFNFWVEDAVSELVNAKLAGLREVGEDEEKAVEAEDTSDVEDEEGQEKEGDEPVSEDDLEEDNDYAQDYFDNGEGYGGGSDDDLDVDGDV</sequence>
<evidence type="ECO:0000256" key="4">
    <source>
        <dbReference type="SAM" id="MobiDB-lite"/>
    </source>
</evidence>
<keyword evidence="3" id="KW-0539">Nucleus</keyword>
<evidence type="ECO:0000256" key="1">
    <source>
        <dbReference type="ARBA" id="ARBA00004123"/>
    </source>
</evidence>
<dbReference type="EMBL" id="CATQJA010002567">
    <property type="protein sequence ID" value="CAJ0571464.1"/>
    <property type="molecule type" value="Genomic_DNA"/>
</dbReference>
<evidence type="ECO:0000313" key="6">
    <source>
        <dbReference type="Proteomes" id="UP001177023"/>
    </source>
</evidence>
<proteinExistence type="inferred from homology"/>
<gene>
    <name evidence="5" type="ORF">MSPICULIGERA_LOCUS9869</name>
</gene>
<evidence type="ECO:0008006" key="7">
    <source>
        <dbReference type="Google" id="ProtNLM"/>
    </source>
</evidence>
<dbReference type="PANTHER" id="PTHR15367:SF2">
    <property type="entry name" value="DNA-DIRECTED RNA POLYMERASE III SUBUNIT"/>
    <property type="match status" value="1"/>
</dbReference>
<keyword evidence="6" id="KW-1185">Reference proteome</keyword>
<comment type="similarity">
    <text evidence="2">Belongs to the eukaryotic RPC7 RNA polymerase subunit family.</text>
</comment>
<evidence type="ECO:0000256" key="2">
    <source>
        <dbReference type="ARBA" id="ARBA00008352"/>
    </source>
</evidence>
<protein>
    <recommendedName>
        <fullName evidence="7">DNA-directed RNA polymerase III subunit</fullName>
    </recommendedName>
</protein>
<evidence type="ECO:0000256" key="3">
    <source>
        <dbReference type="ARBA" id="ARBA00023242"/>
    </source>
</evidence>
<name>A0AA36CLU2_9BILA</name>
<dbReference type="PIRSF" id="PIRSF000777">
    <property type="entry name" value="RNA_polIII_C31"/>
    <property type="match status" value="1"/>
</dbReference>
<dbReference type="GO" id="GO:0005666">
    <property type="term" value="C:RNA polymerase III complex"/>
    <property type="evidence" value="ECO:0007669"/>
    <property type="project" value="TreeGrafter"/>
</dbReference>
<dbReference type="InterPro" id="IPR024661">
    <property type="entry name" value="RNA_pol_III_Rpc31"/>
</dbReference>
<reference evidence="5" key="1">
    <citation type="submission" date="2023-06" db="EMBL/GenBank/DDBJ databases">
        <authorList>
            <person name="Delattre M."/>
        </authorList>
    </citation>
    <scope>NUCLEOTIDE SEQUENCE</scope>
    <source>
        <strain evidence="5">AF72</strain>
    </source>
</reference>
<comment type="subcellular location">
    <subcellularLocation>
        <location evidence="1">Nucleus</location>
    </subcellularLocation>
</comment>
<feature type="region of interest" description="Disordered" evidence="4">
    <location>
        <begin position="165"/>
        <end position="231"/>
    </location>
</feature>
<evidence type="ECO:0000313" key="5">
    <source>
        <dbReference type="EMBL" id="CAJ0571464.1"/>
    </source>
</evidence>
<dbReference type="PANTHER" id="PTHR15367">
    <property type="entry name" value="DNA-DIRECTED RNA POLYMERASE III"/>
    <property type="match status" value="1"/>
</dbReference>